<dbReference type="PROSITE" id="PS51752">
    <property type="entry name" value="JACALIN_LECTIN"/>
    <property type="match status" value="3"/>
</dbReference>
<evidence type="ECO:0000313" key="4">
    <source>
        <dbReference type="EMBL" id="KAK9743431.1"/>
    </source>
</evidence>
<dbReference type="FunFam" id="2.100.10.30:FF:000001">
    <property type="entry name" value="Jacalin-related lectin 33"/>
    <property type="match status" value="3"/>
</dbReference>
<evidence type="ECO:0000256" key="1">
    <source>
        <dbReference type="ARBA" id="ARBA00006568"/>
    </source>
</evidence>
<reference evidence="4 5" key="1">
    <citation type="submission" date="2024-03" db="EMBL/GenBank/DDBJ databases">
        <title>WGS assembly of Saponaria officinalis var. Norfolk2.</title>
        <authorList>
            <person name="Jenkins J."/>
            <person name="Shu S."/>
            <person name="Grimwood J."/>
            <person name="Barry K."/>
            <person name="Goodstein D."/>
            <person name="Schmutz J."/>
            <person name="Leebens-Mack J."/>
            <person name="Osbourn A."/>
        </authorList>
    </citation>
    <scope>NUCLEOTIDE SEQUENCE [LARGE SCALE GENOMIC DNA]</scope>
    <source>
        <strain evidence="5">cv. Norfolk2</strain>
        <strain evidence="4">JIC</strain>
        <tissue evidence="4">Leaf</tissue>
    </source>
</reference>
<evidence type="ECO:0000259" key="3">
    <source>
        <dbReference type="PROSITE" id="PS51752"/>
    </source>
</evidence>
<dbReference type="CDD" id="cd09612">
    <property type="entry name" value="Jacalin"/>
    <property type="match status" value="3"/>
</dbReference>
<dbReference type="InterPro" id="IPR001229">
    <property type="entry name" value="Jacalin-like_lectin_dom"/>
</dbReference>
<dbReference type="Pfam" id="PF01419">
    <property type="entry name" value="Jacalin"/>
    <property type="match status" value="3"/>
</dbReference>
<keyword evidence="2" id="KW-0430">Lectin</keyword>
<feature type="domain" description="Jacalin-type lectin" evidence="3">
    <location>
        <begin position="257"/>
        <end position="398"/>
    </location>
</feature>
<evidence type="ECO:0000256" key="2">
    <source>
        <dbReference type="ARBA" id="ARBA00022734"/>
    </source>
</evidence>
<name>A0AAW1MA33_SAPOF</name>
<protein>
    <recommendedName>
        <fullName evidence="3">Jacalin-type lectin domain-containing protein</fullName>
    </recommendedName>
</protein>
<dbReference type="PANTHER" id="PTHR47293:SF68">
    <property type="entry name" value="JACALIN-RELATED LECTIN 3"/>
    <property type="match status" value="1"/>
</dbReference>
<evidence type="ECO:0000313" key="5">
    <source>
        <dbReference type="Proteomes" id="UP001443914"/>
    </source>
</evidence>
<comment type="similarity">
    <text evidence="1">Belongs to the jacalin lectin family.</text>
</comment>
<organism evidence="4 5">
    <name type="scientific">Saponaria officinalis</name>
    <name type="common">Common soapwort</name>
    <name type="synonym">Lychnis saponaria</name>
    <dbReference type="NCBI Taxonomy" id="3572"/>
    <lineage>
        <taxon>Eukaryota</taxon>
        <taxon>Viridiplantae</taxon>
        <taxon>Streptophyta</taxon>
        <taxon>Embryophyta</taxon>
        <taxon>Tracheophyta</taxon>
        <taxon>Spermatophyta</taxon>
        <taxon>Magnoliopsida</taxon>
        <taxon>eudicotyledons</taxon>
        <taxon>Gunneridae</taxon>
        <taxon>Pentapetalae</taxon>
        <taxon>Caryophyllales</taxon>
        <taxon>Caryophyllaceae</taxon>
        <taxon>Caryophylleae</taxon>
        <taxon>Saponaria</taxon>
    </lineage>
</organism>
<dbReference type="PANTHER" id="PTHR47293">
    <property type="entry name" value="JACALIN-RELATED LECTIN 3"/>
    <property type="match status" value="1"/>
</dbReference>
<dbReference type="EMBL" id="JBDFQZ010000003">
    <property type="protein sequence ID" value="KAK9743430.1"/>
    <property type="molecule type" value="Genomic_DNA"/>
</dbReference>
<dbReference type="SMART" id="SM00915">
    <property type="entry name" value="Jacalin"/>
    <property type="match status" value="3"/>
</dbReference>
<dbReference type="Proteomes" id="UP001443914">
    <property type="component" value="Unassembled WGS sequence"/>
</dbReference>
<comment type="caution">
    <text evidence="4">The sequence shown here is derived from an EMBL/GenBank/DDBJ whole genome shotgun (WGS) entry which is preliminary data.</text>
</comment>
<dbReference type="InterPro" id="IPR036404">
    <property type="entry name" value="Jacalin-like_lectin_dom_sf"/>
</dbReference>
<sequence length="610" mass="66633">MMSFQDHEKKPVAVGPWGSQSGSHWDDGVYSAVRQIAVTHGAGIESIQIEYDKQGSPFWADKHGGSGGYKTDKVKLAYPEEFLTSIHGYYGQLYTGGPICVRSLTFVSNLRTYGPFGVDQGSYFCLPKTGDKIVGFYGRCGWHLDAIGAYLKPIHQNFESNAAVYSPSYVANDANKMSGYSVIQGSLGKDYDIVLAIKQKDNLSSASPKIKGIYTNAPHAALSRQCSSSDSSDDDAKKKVLASPLRIEKSPMVPPGVVSHGPWGGSGGTRFDDGSFTGIREITISRNIGIVYLKVLYEKDGEVVRGGRYGGTGGYRKDKIVIDYPFEILTHITGYYGLTMIGLTIIKSLTFHTTKKKYGPYGEEQGVPFSSKLKEGMIVGFHGKKGLFLDAIGVHVKEGKVTPQVRPPPTSYDDTKRAIDGDPLWPSKPLVSKGTTFEEPAFKVVKEPAPCGPGPWGGEGGKPWDDGVYTGIKQIFLTRSEVMCSIQIEYDRNGQSVWSARHGGDVGTKTHRIKLEYPHEVVICVSGYYSAVGKDDHAKVIRSLTFYTSRGKYGPFGDEVGTFFTSTTTEGKVLGFHGRSGSYLDAIGVHMQHWLGSYKNPKSSFFNMFG</sequence>
<dbReference type="InterPro" id="IPR033734">
    <property type="entry name" value="Jacalin-like_lectin_dom_plant"/>
</dbReference>
<dbReference type="AlphaFoldDB" id="A0AAW1MA33"/>
<dbReference type="SUPFAM" id="SSF51101">
    <property type="entry name" value="Mannose-binding lectins"/>
    <property type="match status" value="3"/>
</dbReference>
<dbReference type="EMBL" id="JBDFQZ010000003">
    <property type="protein sequence ID" value="KAK9743431.1"/>
    <property type="molecule type" value="Genomic_DNA"/>
</dbReference>
<proteinExistence type="inferred from homology"/>
<keyword evidence="5" id="KW-1185">Reference proteome</keyword>
<feature type="domain" description="Jacalin-type lectin" evidence="3">
    <location>
        <begin position="450"/>
        <end position="593"/>
    </location>
</feature>
<feature type="domain" description="Jacalin-type lectin" evidence="3">
    <location>
        <begin position="11"/>
        <end position="153"/>
    </location>
</feature>
<gene>
    <name evidence="4" type="ORF">RND81_03G238700</name>
</gene>
<dbReference type="Gene3D" id="2.100.10.30">
    <property type="entry name" value="Jacalin-like lectin domain"/>
    <property type="match status" value="3"/>
</dbReference>
<dbReference type="GO" id="GO:0030246">
    <property type="term" value="F:carbohydrate binding"/>
    <property type="evidence" value="ECO:0007669"/>
    <property type="project" value="UniProtKB-KW"/>
</dbReference>
<accession>A0AAW1MA33</accession>